<name>A0A1V4I5G1_9CLOT</name>
<dbReference type="SUPFAM" id="SSF101898">
    <property type="entry name" value="NHL repeat"/>
    <property type="match status" value="1"/>
</dbReference>
<protein>
    <submittedName>
        <fullName evidence="2">Beta-propeller repeat protein</fullName>
    </submittedName>
</protein>
<evidence type="ECO:0000313" key="3">
    <source>
        <dbReference type="Proteomes" id="UP000190080"/>
    </source>
</evidence>
<feature type="domain" description="DUF7948" evidence="1">
    <location>
        <begin position="2"/>
        <end position="155"/>
    </location>
</feature>
<dbReference type="InterPro" id="IPR057708">
    <property type="entry name" value="DUF7948"/>
</dbReference>
<dbReference type="Proteomes" id="UP000190080">
    <property type="component" value="Unassembled WGS sequence"/>
</dbReference>
<reference evidence="2 3" key="1">
    <citation type="submission" date="2017-03" db="EMBL/GenBank/DDBJ databases">
        <title>Genome sequence of Clostridium oryzae DSM 28571.</title>
        <authorList>
            <person name="Poehlein A."/>
            <person name="Daniel R."/>
        </authorList>
    </citation>
    <scope>NUCLEOTIDE SEQUENCE [LARGE SCALE GENOMIC DNA]</scope>
    <source>
        <strain evidence="2 3">DSM 28571</strain>
    </source>
</reference>
<dbReference type="PANTHER" id="PTHR35580:SF1">
    <property type="entry name" value="PHYTASE-LIKE DOMAIN-CONTAINING PROTEIN"/>
    <property type="match status" value="1"/>
</dbReference>
<accession>A0A1V4I5G1</accession>
<sequence>MVEIKFAGANKQSVIEAIEELPGKVNYFLGSDPAKWYTNIPTYSKIKYHGVYTGIDVICYGNSGKLEYDYIISPNADPKSIIIDIQGADNLKLDNKGYLILHVLNSEFCFKKPYIYQIVNGIKSKVTGSYIIRKDGTVGFKIGHYHKALQLVIDPLLEYSTYLGGSEEDYANSIAVDSVGNAYITGGTESINFPTNPPSQPAPNSSVNSFITKINSTGSQLIYSTYLGGNGDDIASSIKVDVEGNAYITGFTKSSDFPINNALQKTLNGTNSDIIICKIGLTQAESIENSITSIISKVSDINKTLSSLDGIEKSVKKKVISIIQKSLICTLKNGEILFNRFFRFTDC</sequence>
<organism evidence="2 3">
    <name type="scientific">Clostridium oryzae</name>
    <dbReference type="NCBI Taxonomy" id="1450648"/>
    <lineage>
        <taxon>Bacteria</taxon>
        <taxon>Bacillati</taxon>
        <taxon>Bacillota</taxon>
        <taxon>Clostridia</taxon>
        <taxon>Eubacteriales</taxon>
        <taxon>Clostridiaceae</taxon>
        <taxon>Clostridium</taxon>
    </lineage>
</organism>
<evidence type="ECO:0000313" key="2">
    <source>
        <dbReference type="EMBL" id="OPJ55211.1"/>
    </source>
</evidence>
<dbReference type="PANTHER" id="PTHR35580">
    <property type="entry name" value="CELL SURFACE GLYCOPROTEIN (S-LAYER PROTEIN)-LIKE PROTEIN"/>
    <property type="match status" value="1"/>
</dbReference>
<gene>
    <name evidence="2" type="ORF">CLORY_44490</name>
</gene>
<dbReference type="InterPro" id="IPR010620">
    <property type="entry name" value="SBBP_repeat"/>
</dbReference>
<dbReference type="Pfam" id="PF06739">
    <property type="entry name" value="SBBP"/>
    <property type="match status" value="2"/>
</dbReference>
<dbReference type="EMBL" id="MZGV01000116">
    <property type="protein sequence ID" value="OPJ55211.1"/>
    <property type="molecule type" value="Genomic_DNA"/>
</dbReference>
<keyword evidence="3" id="KW-1185">Reference proteome</keyword>
<dbReference type="RefSeq" id="WP_079428651.1">
    <property type="nucleotide sequence ID" value="NZ_MZGV01000116.1"/>
</dbReference>
<proteinExistence type="predicted"/>
<dbReference type="InterPro" id="IPR052918">
    <property type="entry name" value="Motility_Chemotaxis_Reg"/>
</dbReference>
<dbReference type="OrthoDB" id="9796428at2"/>
<dbReference type="Pfam" id="PF25778">
    <property type="entry name" value="DUF7948"/>
    <property type="match status" value="1"/>
</dbReference>
<comment type="caution">
    <text evidence="2">The sequence shown here is derived from an EMBL/GenBank/DDBJ whole genome shotgun (WGS) entry which is preliminary data.</text>
</comment>
<dbReference type="STRING" id="1450648.CLORY_44490"/>
<dbReference type="AlphaFoldDB" id="A0A1V4I5G1"/>
<evidence type="ECO:0000259" key="1">
    <source>
        <dbReference type="Pfam" id="PF25778"/>
    </source>
</evidence>